<dbReference type="Pfam" id="PF07978">
    <property type="entry name" value="NIPSNAP"/>
    <property type="match status" value="1"/>
</dbReference>
<dbReference type="InterPro" id="IPR012577">
    <property type="entry name" value="NIPSNAP"/>
</dbReference>
<feature type="domain" description="NIPSNAP" evidence="2">
    <location>
        <begin position="24"/>
        <end position="122"/>
    </location>
</feature>
<proteinExistence type="predicted"/>
<feature type="chain" id="PRO_5019060999" description="NIPSNAP domain-containing protein" evidence="1">
    <location>
        <begin position="19"/>
        <end position="124"/>
    </location>
</feature>
<reference evidence="3 4" key="1">
    <citation type="submission" date="2017-06" db="EMBL/GenBank/DDBJ databases">
        <title>Comparative genomic analysis of Ambrosia Fusariam Clade fungi.</title>
        <authorList>
            <person name="Stajich J.E."/>
            <person name="Carrillo J."/>
            <person name="Kijimoto T."/>
            <person name="Eskalen A."/>
            <person name="O'Donnell K."/>
            <person name="Kasson M."/>
        </authorList>
    </citation>
    <scope>NUCLEOTIDE SEQUENCE [LARGE SCALE GENOMIC DNA]</scope>
    <source>
        <strain evidence="3 4">NRRL62584</strain>
    </source>
</reference>
<evidence type="ECO:0000313" key="3">
    <source>
        <dbReference type="EMBL" id="RSL47667.1"/>
    </source>
</evidence>
<dbReference type="OrthoDB" id="4992579at2759"/>
<evidence type="ECO:0000259" key="2">
    <source>
        <dbReference type="Pfam" id="PF07978"/>
    </source>
</evidence>
<name>A0A428P3R6_9HYPO</name>
<dbReference type="AlphaFoldDB" id="A0A428P3R6"/>
<sequence length="124" mass="13766">MKISSAFLFALPATLARCQQPPTELRSYTLSTVDATNQYVEIWKKHIESLKEFNVTTRAVWTPEGNDKQVMALVQYAIGDDPADVDAAYRASEAFTNNMVGFNLSNFESVVSTVLNPTLFSPVL</sequence>
<organism evidence="3 4">
    <name type="scientific">Fusarium duplospermum</name>
    <dbReference type="NCBI Taxonomy" id="1325734"/>
    <lineage>
        <taxon>Eukaryota</taxon>
        <taxon>Fungi</taxon>
        <taxon>Dikarya</taxon>
        <taxon>Ascomycota</taxon>
        <taxon>Pezizomycotina</taxon>
        <taxon>Sordariomycetes</taxon>
        <taxon>Hypocreomycetidae</taxon>
        <taxon>Hypocreales</taxon>
        <taxon>Nectriaceae</taxon>
        <taxon>Fusarium</taxon>
        <taxon>Fusarium solani species complex</taxon>
    </lineage>
</organism>
<keyword evidence="4" id="KW-1185">Reference proteome</keyword>
<evidence type="ECO:0000313" key="4">
    <source>
        <dbReference type="Proteomes" id="UP000288168"/>
    </source>
</evidence>
<evidence type="ECO:0000256" key="1">
    <source>
        <dbReference type="SAM" id="SignalP"/>
    </source>
</evidence>
<dbReference type="EMBL" id="NKCI01000212">
    <property type="protein sequence ID" value="RSL47667.1"/>
    <property type="molecule type" value="Genomic_DNA"/>
</dbReference>
<dbReference type="InterPro" id="IPR011008">
    <property type="entry name" value="Dimeric_a/b-barrel"/>
</dbReference>
<gene>
    <name evidence="3" type="ORF">CEP54_013283</name>
</gene>
<feature type="signal peptide" evidence="1">
    <location>
        <begin position="1"/>
        <end position="18"/>
    </location>
</feature>
<accession>A0A428P3R6</accession>
<dbReference type="Proteomes" id="UP000288168">
    <property type="component" value="Unassembled WGS sequence"/>
</dbReference>
<dbReference type="Gene3D" id="3.30.70.100">
    <property type="match status" value="1"/>
</dbReference>
<keyword evidence="1" id="KW-0732">Signal</keyword>
<protein>
    <recommendedName>
        <fullName evidence="2">NIPSNAP domain-containing protein</fullName>
    </recommendedName>
</protein>
<dbReference type="SUPFAM" id="SSF54909">
    <property type="entry name" value="Dimeric alpha+beta barrel"/>
    <property type="match status" value="1"/>
</dbReference>
<comment type="caution">
    <text evidence="3">The sequence shown here is derived from an EMBL/GenBank/DDBJ whole genome shotgun (WGS) entry which is preliminary data.</text>
</comment>